<dbReference type="AlphaFoldDB" id="A0A9Q3RYJ3"/>
<evidence type="ECO:0000259" key="2">
    <source>
        <dbReference type="PROSITE" id="PS50206"/>
    </source>
</evidence>
<proteinExistence type="predicted"/>
<dbReference type="SMART" id="SM00450">
    <property type="entry name" value="RHOD"/>
    <property type="match status" value="1"/>
</dbReference>
<gene>
    <name evidence="3" type="ORF">KUV31_00220</name>
</gene>
<feature type="domain" description="Rhodanese" evidence="2">
    <location>
        <begin position="50"/>
        <end position="138"/>
    </location>
</feature>
<feature type="chain" id="PRO_5040372028" evidence="1">
    <location>
        <begin position="20"/>
        <end position="147"/>
    </location>
</feature>
<name>A0A9Q3RYJ3_9SPHN</name>
<evidence type="ECO:0000313" key="4">
    <source>
        <dbReference type="Proteomes" id="UP000824927"/>
    </source>
</evidence>
<evidence type="ECO:0000256" key="1">
    <source>
        <dbReference type="SAM" id="SignalP"/>
    </source>
</evidence>
<dbReference type="PROSITE" id="PS51257">
    <property type="entry name" value="PROKAR_LIPOPROTEIN"/>
    <property type="match status" value="1"/>
</dbReference>
<comment type="caution">
    <text evidence="3">The sequence shown here is derived from an EMBL/GenBank/DDBJ whole genome shotgun (WGS) entry which is preliminary data.</text>
</comment>
<sequence>MIRKSILAALAPLALAGCAGGGGYAGPDSADIASARVATVNAQQLATLVDAGEVVLIDVRTPYEFADRRIAGALNAPLTHFDPATIPVDTTREVILYCGSSRRSGIAAERLAEYRGTVVRHLEGGIRAWTDAGYPTVSNDPSDDPRR</sequence>
<dbReference type="Pfam" id="PF00581">
    <property type="entry name" value="Rhodanese"/>
    <property type="match status" value="1"/>
</dbReference>
<dbReference type="PROSITE" id="PS50206">
    <property type="entry name" value="RHODANESE_3"/>
    <property type="match status" value="1"/>
</dbReference>
<reference evidence="3" key="1">
    <citation type="submission" date="2021-06" db="EMBL/GenBank/DDBJ databases">
        <title>50 bacteria genomes isolated from Dapeng, Shenzhen, China.</title>
        <authorList>
            <person name="Zheng W."/>
            <person name="Yu S."/>
            <person name="Huang Y."/>
        </authorList>
    </citation>
    <scope>NUCLEOTIDE SEQUENCE</scope>
    <source>
        <strain evidence="3">DP4N28-2</strain>
    </source>
</reference>
<accession>A0A9Q3RYJ3</accession>
<dbReference type="EMBL" id="JAHVKP010000001">
    <property type="protein sequence ID" value="MBY6216762.1"/>
    <property type="molecule type" value="Genomic_DNA"/>
</dbReference>
<organism evidence="3 4">
    <name type="scientific">Qipengyuania aquimaris</name>
    <dbReference type="NCBI Taxonomy" id="255984"/>
    <lineage>
        <taxon>Bacteria</taxon>
        <taxon>Pseudomonadati</taxon>
        <taxon>Pseudomonadota</taxon>
        <taxon>Alphaproteobacteria</taxon>
        <taxon>Sphingomonadales</taxon>
        <taxon>Erythrobacteraceae</taxon>
        <taxon>Qipengyuania</taxon>
    </lineage>
</organism>
<dbReference type="Proteomes" id="UP000824927">
    <property type="component" value="Unassembled WGS sequence"/>
</dbReference>
<dbReference type="PANTHER" id="PTHR43031:SF1">
    <property type="entry name" value="PYRIDINE NUCLEOTIDE-DISULPHIDE OXIDOREDUCTASE"/>
    <property type="match status" value="1"/>
</dbReference>
<dbReference type="InterPro" id="IPR036873">
    <property type="entry name" value="Rhodanese-like_dom_sf"/>
</dbReference>
<dbReference type="InterPro" id="IPR001763">
    <property type="entry name" value="Rhodanese-like_dom"/>
</dbReference>
<dbReference type="PANTHER" id="PTHR43031">
    <property type="entry name" value="FAD-DEPENDENT OXIDOREDUCTASE"/>
    <property type="match status" value="1"/>
</dbReference>
<dbReference type="Gene3D" id="3.40.250.10">
    <property type="entry name" value="Rhodanese-like domain"/>
    <property type="match status" value="1"/>
</dbReference>
<dbReference type="SUPFAM" id="SSF52821">
    <property type="entry name" value="Rhodanese/Cell cycle control phosphatase"/>
    <property type="match status" value="1"/>
</dbReference>
<dbReference type="RefSeq" id="WP_222404063.1">
    <property type="nucleotide sequence ID" value="NZ_JAHVKP010000001.1"/>
</dbReference>
<dbReference type="InterPro" id="IPR050229">
    <property type="entry name" value="GlpE_sulfurtransferase"/>
</dbReference>
<dbReference type="CDD" id="cd00158">
    <property type="entry name" value="RHOD"/>
    <property type="match status" value="1"/>
</dbReference>
<feature type="signal peptide" evidence="1">
    <location>
        <begin position="1"/>
        <end position="19"/>
    </location>
</feature>
<keyword evidence="1" id="KW-0732">Signal</keyword>
<evidence type="ECO:0000313" key="3">
    <source>
        <dbReference type="EMBL" id="MBY6216762.1"/>
    </source>
</evidence>
<protein>
    <submittedName>
        <fullName evidence="3">Rhodanese-like domain-containing protein</fullName>
    </submittedName>
</protein>